<protein>
    <recommendedName>
        <fullName evidence="12">Ionotropic glutamate receptor C-terminal domain-containing protein</fullName>
    </recommendedName>
</protein>
<evidence type="ECO:0000313" key="14">
    <source>
        <dbReference type="Proteomes" id="UP001626550"/>
    </source>
</evidence>
<reference evidence="13 14" key="1">
    <citation type="submission" date="2024-11" db="EMBL/GenBank/DDBJ databases">
        <title>Adaptive evolution of stress response genes in parasites aligns with host niche diversity.</title>
        <authorList>
            <person name="Hahn C."/>
            <person name="Resl P."/>
        </authorList>
    </citation>
    <scope>NUCLEOTIDE SEQUENCE [LARGE SCALE GENOMIC DNA]</scope>
    <source>
        <strain evidence="13">EGGRZ-B1_66</strain>
        <tissue evidence="13">Body</tissue>
    </source>
</reference>
<dbReference type="GO" id="GO:0034220">
    <property type="term" value="P:monoatomic ion transmembrane transport"/>
    <property type="evidence" value="ECO:0007669"/>
    <property type="project" value="UniProtKB-KW"/>
</dbReference>
<dbReference type="InterPro" id="IPR001320">
    <property type="entry name" value="Iontro_rcpt_C"/>
</dbReference>
<feature type="transmembrane region" description="Helical" evidence="11">
    <location>
        <begin position="36"/>
        <end position="59"/>
    </location>
</feature>
<evidence type="ECO:0000256" key="9">
    <source>
        <dbReference type="ARBA" id="ARBA00023286"/>
    </source>
</evidence>
<dbReference type="Pfam" id="PF00060">
    <property type="entry name" value="Lig_chan"/>
    <property type="match status" value="1"/>
</dbReference>
<dbReference type="SUPFAM" id="SSF53850">
    <property type="entry name" value="Periplasmic binding protein-like II"/>
    <property type="match status" value="1"/>
</dbReference>
<evidence type="ECO:0000259" key="12">
    <source>
        <dbReference type="Pfam" id="PF00060"/>
    </source>
</evidence>
<evidence type="ECO:0000256" key="10">
    <source>
        <dbReference type="ARBA" id="ARBA00023303"/>
    </source>
</evidence>
<accession>A0ABD2QI38</accession>
<dbReference type="AlphaFoldDB" id="A0ABD2QI38"/>
<dbReference type="Proteomes" id="UP001626550">
    <property type="component" value="Unassembled WGS sequence"/>
</dbReference>
<name>A0ABD2QI38_9PLAT</name>
<evidence type="ECO:0000313" key="13">
    <source>
        <dbReference type="EMBL" id="KAL3318847.1"/>
    </source>
</evidence>
<keyword evidence="6 11" id="KW-0472">Membrane</keyword>
<evidence type="ECO:0000256" key="5">
    <source>
        <dbReference type="ARBA" id="ARBA00023065"/>
    </source>
</evidence>
<organism evidence="13 14">
    <name type="scientific">Cichlidogyrus casuarinus</name>
    <dbReference type="NCBI Taxonomy" id="1844966"/>
    <lineage>
        <taxon>Eukaryota</taxon>
        <taxon>Metazoa</taxon>
        <taxon>Spiralia</taxon>
        <taxon>Lophotrochozoa</taxon>
        <taxon>Platyhelminthes</taxon>
        <taxon>Monogenea</taxon>
        <taxon>Monopisthocotylea</taxon>
        <taxon>Dactylogyridea</taxon>
        <taxon>Ancyrocephalidae</taxon>
        <taxon>Cichlidogyrus</taxon>
    </lineage>
</organism>
<keyword evidence="8" id="KW-0325">Glycoprotein</keyword>
<evidence type="ECO:0000256" key="3">
    <source>
        <dbReference type="ARBA" id="ARBA00022692"/>
    </source>
</evidence>
<comment type="subcellular location">
    <subcellularLocation>
        <location evidence="1">Membrane</location>
        <topology evidence="1">Multi-pass membrane protein</topology>
    </subcellularLocation>
</comment>
<feature type="domain" description="Ionotropic glutamate receptor C-terminal" evidence="12">
    <location>
        <begin position="36"/>
        <end position="171"/>
    </location>
</feature>
<dbReference type="Gene3D" id="1.10.287.70">
    <property type="match status" value="1"/>
</dbReference>
<comment type="caution">
    <text evidence="13">The sequence shown here is derived from an EMBL/GenBank/DDBJ whole genome shotgun (WGS) entry which is preliminary data.</text>
</comment>
<keyword evidence="7" id="KW-0675">Receptor</keyword>
<keyword evidence="14" id="KW-1185">Reference proteome</keyword>
<dbReference type="PANTHER" id="PTHR18966">
    <property type="entry name" value="IONOTROPIC GLUTAMATE RECEPTOR"/>
    <property type="match status" value="1"/>
</dbReference>
<evidence type="ECO:0000256" key="6">
    <source>
        <dbReference type="ARBA" id="ARBA00023136"/>
    </source>
</evidence>
<keyword evidence="4 11" id="KW-1133">Transmembrane helix</keyword>
<keyword evidence="2" id="KW-0813">Transport</keyword>
<evidence type="ECO:0000256" key="2">
    <source>
        <dbReference type="ARBA" id="ARBA00022448"/>
    </source>
</evidence>
<keyword evidence="5" id="KW-0406">Ion transport</keyword>
<keyword evidence="3 11" id="KW-0812">Transmembrane</keyword>
<dbReference type="InterPro" id="IPR015683">
    <property type="entry name" value="Ionotropic_Glu_rcpt"/>
</dbReference>
<evidence type="ECO:0000256" key="8">
    <source>
        <dbReference type="ARBA" id="ARBA00023180"/>
    </source>
</evidence>
<dbReference type="GO" id="GO:0016020">
    <property type="term" value="C:membrane"/>
    <property type="evidence" value="ECO:0007669"/>
    <property type="project" value="UniProtKB-SubCell"/>
</dbReference>
<keyword evidence="10" id="KW-0407">Ion channel</keyword>
<dbReference type="EMBL" id="JBJKFK010000197">
    <property type="protein sequence ID" value="KAL3318847.1"/>
    <property type="molecule type" value="Genomic_DNA"/>
</dbReference>
<evidence type="ECO:0000256" key="1">
    <source>
        <dbReference type="ARBA" id="ARBA00004141"/>
    </source>
</evidence>
<evidence type="ECO:0000256" key="7">
    <source>
        <dbReference type="ARBA" id="ARBA00023170"/>
    </source>
</evidence>
<evidence type="ECO:0000256" key="4">
    <source>
        <dbReference type="ARBA" id="ARBA00022989"/>
    </source>
</evidence>
<evidence type="ECO:0000256" key="11">
    <source>
        <dbReference type="SAM" id="Phobius"/>
    </source>
</evidence>
<proteinExistence type="predicted"/>
<gene>
    <name evidence="13" type="ORF">Ciccas_002498</name>
</gene>
<keyword evidence="9" id="KW-1071">Ligand-gated ion channel</keyword>
<sequence length="251" mass="28518">MAADFTTSFMEDGITILIPKPKEKINIFGILNPFDWSLWLAICASLMISSTIIWFCSYVSPLSAWNRNLPEAIADEVSWIENVWSCVGSITLQGVDFYPSALSSRTVIGFFWIFSVIVQNTYQADMTAILTKVNFEPTISRLSDFVTTQYLKPNIYWNTNTLDLFRNATPGTVYADVWKILENQPKIYTDEEAIHLVSGTREYGVIGDTSTLRYFAIANCSIFQMTNDFFNIASFAFAIPKRAVYRKAVNF</sequence>